<dbReference type="AlphaFoldDB" id="A0A8C3J7T0"/>
<evidence type="ECO:0000313" key="1">
    <source>
        <dbReference type="Ensembl" id="ENSCPGP00000003838.1"/>
    </source>
</evidence>
<dbReference type="PANTHER" id="PTHR37860">
    <property type="entry name" value="AGAP008810-PA"/>
    <property type="match status" value="1"/>
</dbReference>
<name>A0A8C3J7T0_9CHAR</name>
<keyword evidence="2" id="KW-1185">Reference proteome</keyword>
<proteinExistence type="predicted"/>
<sequence>MFPPGGLNIDTPWLYLYAAHKLHQPQHSTYLLTTELTTGKALSIKNLVVELFYKDQGNEKEGKVHIYTPATTYLQASTFNRLGRNVLHSYSEVISLWNQLVKNEIHLENNERAKYLCFKIKNTKQEFNFTGSYQNLPMPKKTNFTVKTVWKDYKSLPVVLQFEGQIEELKNEKMLYQKRGTLNFRHPFKVPILQSFLLQETFTVDKKQKHYLLETKVLINGVDETVQTLVLAYQRENPYICAGLTHPYNYSLFPKDVEICILTQSHQNVSKFPIKFS</sequence>
<dbReference type="PANTHER" id="PTHR37860:SF2">
    <property type="entry name" value="VITELLOGENIN DOMAIN-CONTAINING PROTEIN"/>
    <property type="match status" value="1"/>
</dbReference>
<reference evidence="1" key="2">
    <citation type="submission" date="2025-09" db="UniProtKB">
        <authorList>
            <consortium name="Ensembl"/>
        </authorList>
    </citation>
    <scope>IDENTIFICATION</scope>
</reference>
<dbReference type="InterPro" id="IPR048484">
    <property type="entry name" value="LOC400499-like"/>
</dbReference>
<protein>
    <submittedName>
        <fullName evidence="1">Uncharacterized protein</fullName>
    </submittedName>
</protein>
<organism evidence="1 2">
    <name type="scientific">Calidris pygmaea</name>
    <name type="common">Spoon-billed sandpiper</name>
    <dbReference type="NCBI Taxonomy" id="425635"/>
    <lineage>
        <taxon>Eukaryota</taxon>
        <taxon>Metazoa</taxon>
        <taxon>Chordata</taxon>
        <taxon>Craniata</taxon>
        <taxon>Vertebrata</taxon>
        <taxon>Euteleostomi</taxon>
        <taxon>Archelosauria</taxon>
        <taxon>Archosauria</taxon>
        <taxon>Dinosauria</taxon>
        <taxon>Saurischia</taxon>
        <taxon>Theropoda</taxon>
        <taxon>Coelurosauria</taxon>
        <taxon>Aves</taxon>
        <taxon>Neognathae</taxon>
        <taxon>Neoaves</taxon>
        <taxon>Charadriiformes</taxon>
        <taxon>Scolopacidae</taxon>
        <taxon>Calidris</taxon>
    </lineage>
</organism>
<accession>A0A8C3J7T0</accession>
<evidence type="ECO:0000313" key="2">
    <source>
        <dbReference type="Proteomes" id="UP000694419"/>
    </source>
</evidence>
<dbReference type="Ensembl" id="ENSCPGT00000004234.1">
    <property type="protein sequence ID" value="ENSCPGP00000003838.1"/>
    <property type="gene ID" value="ENSCPGG00000002847.1"/>
</dbReference>
<reference evidence="1" key="1">
    <citation type="submission" date="2025-08" db="UniProtKB">
        <authorList>
            <consortium name="Ensembl"/>
        </authorList>
    </citation>
    <scope>IDENTIFICATION</scope>
</reference>
<dbReference type="Proteomes" id="UP000694419">
    <property type="component" value="Unplaced"/>
</dbReference>
<dbReference type="Pfam" id="PF21013">
    <property type="entry name" value="LOC400499"/>
    <property type="match status" value="1"/>
</dbReference>